<evidence type="ECO:0000313" key="2">
    <source>
        <dbReference type="Proteomes" id="UP000177954"/>
    </source>
</evidence>
<organism evidence="1 2">
    <name type="scientific">Candidatus Ryanbacteria bacterium RIFCSPLOWO2_02_FULL_47_14</name>
    <dbReference type="NCBI Taxonomy" id="1802129"/>
    <lineage>
        <taxon>Bacteria</taxon>
        <taxon>Candidatus Ryaniibacteriota</taxon>
    </lineage>
</organism>
<dbReference type="STRING" id="1802129.A3J04_02500"/>
<reference evidence="1 2" key="1">
    <citation type="journal article" date="2016" name="Nat. Commun.">
        <title>Thousands of microbial genomes shed light on interconnected biogeochemical processes in an aquifer system.</title>
        <authorList>
            <person name="Anantharaman K."/>
            <person name="Brown C.T."/>
            <person name="Hug L.A."/>
            <person name="Sharon I."/>
            <person name="Castelle C.J."/>
            <person name="Probst A.J."/>
            <person name="Thomas B.C."/>
            <person name="Singh A."/>
            <person name="Wilkins M.J."/>
            <person name="Karaoz U."/>
            <person name="Brodie E.L."/>
            <person name="Williams K.H."/>
            <person name="Hubbard S.S."/>
            <person name="Banfield J.F."/>
        </authorList>
    </citation>
    <scope>NUCLEOTIDE SEQUENCE [LARGE SCALE GENOMIC DNA]</scope>
</reference>
<name>A0A1G2H170_9BACT</name>
<dbReference type="Pfam" id="PF13671">
    <property type="entry name" value="AAA_33"/>
    <property type="match status" value="1"/>
</dbReference>
<accession>A0A1G2H170</accession>
<dbReference type="Proteomes" id="UP000177954">
    <property type="component" value="Unassembled WGS sequence"/>
</dbReference>
<gene>
    <name evidence="1" type="ORF">A3J04_02500</name>
</gene>
<proteinExistence type="predicted"/>
<dbReference type="AlphaFoldDB" id="A0A1G2H170"/>
<protein>
    <recommendedName>
        <fullName evidence="3">UDP-N-acetylglucosamine kinase</fullName>
    </recommendedName>
</protein>
<dbReference type="SUPFAM" id="SSF52540">
    <property type="entry name" value="P-loop containing nucleoside triphosphate hydrolases"/>
    <property type="match status" value="1"/>
</dbReference>
<dbReference type="EMBL" id="MHNZ01000027">
    <property type="protein sequence ID" value="OGZ56109.1"/>
    <property type="molecule type" value="Genomic_DNA"/>
</dbReference>
<evidence type="ECO:0000313" key="1">
    <source>
        <dbReference type="EMBL" id="OGZ56109.1"/>
    </source>
</evidence>
<sequence>MEIGPDGKIKAPDSPDDKVEEIRNEFMRGLEFPSEKHVPQFFLCPVGRIGAGKSTVVRALMKHFPLLRIANDDVRKILYGYGYNYKRTRDITWPVLERFAREGYSIAVDSNCASDAAREIQPQFDGLVRELRAKVIYIYINPPDEYIINKLRNYPHVWLFKDGEHAVARYIARKPEKPIDDISFIYTFDPSRNDLEKQIKEAAGIIEKKLTI</sequence>
<evidence type="ECO:0008006" key="3">
    <source>
        <dbReference type="Google" id="ProtNLM"/>
    </source>
</evidence>
<dbReference type="InterPro" id="IPR027417">
    <property type="entry name" value="P-loop_NTPase"/>
</dbReference>
<dbReference type="Gene3D" id="3.40.50.300">
    <property type="entry name" value="P-loop containing nucleotide triphosphate hydrolases"/>
    <property type="match status" value="1"/>
</dbReference>
<comment type="caution">
    <text evidence="1">The sequence shown here is derived from an EMBL/GenBank/DDBJ whole genome shotgun (WGS) entry which is preliminary data.</text>
</comment>